<dbReference type="Proteomes" id="UP001150603">
    <property type="component" value="Unassembled WGS sequence"/>
</dbReference>
<comment type="caution">
    <text evidence="1">The sequence shown here is derived from an EMBL/GenBank/DDBJ whole genome shotgun (WGS) entry which is preliminary data.</text>
</comment>
<evidence type="ECO:0000313" key="1">
    <source>
        <dbReference type="EMBL" id="KAJ1951148.1"/>
    </source>
</evidence>
<keyword evidence="1" id="KW-0808">Transferase</keyword>
<accession>A0ACC1JHD1</accession>
<evidence type="ECO:0000313" key="2">
    <source>
        <dbReference type="Proteomes" id="UP001150603"/>
    </source>
</evidence>
<keyword evidence="1" id="KW-0012">Acyltransferase</keyword>
<protein>
    <submittedName>
        <fullName evidence="1">Fatty acid synthase alpha subunit Lsd1</fullName>
        <ecNumber evidence="1">2.3.1.86</ecNumber>
    </submittedName>
</protein>
<sequence length="243" mass="27565">MTSESANSYAEMEKAGWRTFSREEMAFNILDSNSFQYKELTVPLANYQLDCPKVKTYEQLAHLRYMQDMVDLDKVVVVTGFGEVGSYGNAALRWEMEAYGEFSLEGCVELAWIMGLIKYVSGKLKSADKIYTGWVDSKTEEPVCDMDVKSKYEKHMLEHTGIRPIEPELCANGALAKKPFMRELQIDHDLEPFEATAEEAAHFKLENGDKVDMWANGDGTWSVKLLKGAIILVPKAMKFDRTT</sequence>
<organism evidence="1 2">
    <name type="scientific">Linderina macrospora</name>
    <dbReference type="NCBI Taxonomy" id="4868"/>
    <lineage>
        <taxon>Eukaryota</taxon>
        <taxon>Fungi</taxon>
        <taxon>Fungi incertae sedis</taxon>
        <taxon>Zoopagomycota</taxon>
        <taxon>Kickxellomycotina</taxon>
        <taxon>Kickxellomycetes</taxon>
        <taxon>Kickxellales</taxon>
        <taxon>Kickxellaceae</taxon>
        <taxon>Linderina</taxon>
    </lineage>
</organism>
<reference evidence="1" key="1">
    <citation type="submission" date="2022-07" db="EMBL/GenBank/DDBJ databases">
        <title>Phylogenomic reconstructions and comparative analyses of Kickxellomycotina fungi.</title>
        <authorList>
            <person name="Reynolds N.K."/>
            <person name="Stajich J.E."/>
            <person name="Barry K."/>
            <person name="Grigoriev I.V."/>
            <person name="Crous P."/>
            <person name="Smith M.E."/>
        </authorList>
    </citation>
    <scope>NUCLEOTIDE SEQUENCE</scope>
    <source>
        <strain evidence="1">NRRL 5244</strain>
    </source>
</reference>
<proteinExistence type="predicted"/>
<gene>
    <name evidence="1" type="primary">fas2_1</name>
    <name evidence="1" type="ORF">FBU59_000331</name>
</gene>
<keyword evidence="2" id="KW-1185">Reference proteome</keyword>
<dbReference type="EMBL" id="JANBPW010000052">
    <property type="protein sequence ID" value="KAJ1951148.1"/>
    <property type="molecule type" value="Genomic_DNA"/>
</dbReference>
<feature type="non-terminal residue" evidence="1">
    <location>
        <position position="243"/>
    </location>
</feature>
<name>A0ACC1JHD1_9FUNG</name>
<dbReference type="EC" id="2.3.1.86" evidence="1"/>